<comment type="subcellular location">
    <subcellularLocation>
        <location evidence="1">Cell envelope</location>
    </subcellularLocation>
</comment>
<keyword evidence="3" id="KW-0813">Transport</keyword>
<keyword evidence="4" id="KW-0732">Signal</keyword>
<evidence type="ECO:0000256" key="1">
    <source>
        <dbReference type="ARBA" id="ARBA00004196"/>
    </source>
</evidence>
<evidence type="ECO:0000256" key="3">
    <source>
        <dbReference type="ARBA" id="ARBA00022448"/>
    </source>
</evidence>
<organism evidence="6">
    <name type="scientific">gut metagenome</name>
    <dbReference type="NCBI Taxonomy" id="749906"/>
    <lineage>
        <taxon>unclassified sequences</taxon>
        <taxon>metagenomes</taxon>
        <taxon>organismal metagenomes</taxon>
    </lineage>
</organism>
<dbReference type="PANTHER" id="PTHR30290">
    <property type="entry name" value="PERIPLASMIC BINDING COMPONENT OF ABC TRANSPORTER"/>
    <property type="match status" value="1"/>
</dbReference>
<evidence type="ECO:0000256" key="4">
    <source>
        <dbReference type="ARBA" id="ARBA00022729"/>
    </source>
</evidence>
<feature type="non-terminal residue" evidence="6">
    <location>
        <position position="218"/>
    </location>
</feature>
<dbReference type="InterPro" id="IPR039424">
    <property type="entry name" value="SBP_5"/>
</dbReference>
<dbReference type="InterPro" id="IPR000914">
    <property type="entry name" value="SBP_5_dom"/>
</dbReference>
<comment type="caution">
    <text evidence="6">The sequence shown here is derived from an EMBL/GenBank/DDBJ whole genome shotgun (WGS) entry which is preliminary data.</text>
</comment>
<name>J9G5G9_9ZZZZ</name>
<comment type="similarity">
    <text evidence="2">Belongs to the bacterial solute-binding protein 5 family.</text>
</comment>
<reference evidence="6" key="1">
    <citation type="journal article" date="2012" name="PLoS ONE">
        <title>Gene sets for utilization of primary and secondary nutrition supplies in the distal gut of endangered iberian lynx.</title>
        <authorList>
            <person name="Alcaide M."/>
            <person name="Messina E."/>
            <person name="Richter M."/>
            <person name="Bargiela R."/>
            <person name="Peplies J."/>
            <person name="Huws S.A."/>
            <person name="Newbold C.J."/>
            <person name="Golyshin P.N."/>
            <person name="Simon M.A."/>
            <person name="Lopez G."/>
            <person name="Yakimov M.M."/>
            <person name="Ferrer M."/>
        </authorList>
    </citation>
    <scope>NUCLEOTIDE SEQUENCE</scope>
</reference>
<evidence type="ECO:0000313" key="6">
    <source>
        <dbReference type="EMBL" id="EJW94764.1"/>
    </source>
</evidence>
<proteinExistence type="inferred from homology"/>
<dbReference type="EMBL" id="AMCI01006188">
    <property type="protein sequence ID" value="EJW94764.1"/>
    <property type="molecule type" value="Genomic_DNA"/>
</dbReference>
<evidence type="ECO:0000259" key="5">
    <source>
        <dbReference type="Pfam" id="PF00496"/>
    </source>
</evidence>
<dbReference type="Gene3D" id="3.40.190.10">
    <property type="entry name" value="Periplasmic binding protein-like II"/>
    <property type="match status" value="1"/>
</dbReference>
<accession>J9G5G9</accession>
<feature type="domain" description="Solute-binding protein family 5" evidence="5">
    <location>
        <begin position="2"/>
        <end position="213"/>
    </location>
</feature>
<dbReference type="GO" id="GO:0015833">
    <property type="term" value="P:peptide transport"/>
    <property type="evidence" value="ECO:0007669"/>
    <property type="project" value="TreeGrafter"/>
</dbReference>
<dbReference type="AlphaFoldDB" id="J9G5G9"/>
<dbReference type="GO" id="GO:0030313">
    <property type="term" value="C:cell envelope"/>
    <property type="evidence" value="ECO:0007669"/>
    <property type="project" value="UniProtKB-SubCell"/>
</dbReference>
<evidence type="ECO:0000256" key="2">
    <source>
        <dbReference type="ARBA" id="ARBA00005695"/>
    </source>
</evidence>
<dbReference type="GO" id="GO:1904680">
    <property type="term" value="F:peptide transmembrane transporter activity"/>
    <property type="evidence" value="ECO:0007669"/>
    <property type="project" value="TreeGrafter"/>
</dbReference>
<dbReference type="Pfam" id="PF00496">
    <property type="entry name" value="SBP_bac_5"/>
    <property type="match status" value="1"/>
</dbReference>
<sequence length="218" mass="24698">MTWTFHLREGVKWVDVNAEEKADCNAWDFASGLEWVLNFHKNDSANTSMPLEMIKGANEYYEYTKTLSKEEADALTAGEGSKFLEMVGIEIPDDHTVIYHCIDPKPYFDSVATYSCLFPISQAMVDELGGPDGVRAMNNETMWYNGPYLMTTYIQGNEKVQTKNPKYWDTECSLFDTATIKMVESNDVAFQLYQAGELDYVGLNESNLTTIYNSDSNA</sequence>
<dbReference type="Gene3D" id="3.90.76.10">
    <property type="entry name" value="Dipeptide-binding Protein, Domain 1"/>
    <property type="match status" value="1"/>
</dbReference>
<dbReference type="SUPFAM" id="SSF53850">
    <property type="entry name" value="Periplasmic binding protein-like II"/>
    <property type="match status" value="1"/>
</dbReference>
<dbReference type="PANTHER" id="PTHR30290:SF10">
    <property type="entry name" value="PERIPLASMIC OLIGOPEPTIDE-BINDING PROTEIN-RELATED"/>
    <property type="match status" value="1"/>
</dbReference>
<gene>
    <name evidence="6" type="ORF">EVA_17129</name>
</gene>
<protein>
    <submittedName>
        <fullName evidence="6">Bacterial extracellular solute-binding protein, family 5</fullName>
    </submittedName>
</protein>